<dbReference type="Proteomes" id="UP000811609">
    <property type="component" value="Chromosome 15"/>
</dbReference>
<dbReference type="FunFam" id="1.10.340.70:FF:000001">
    <property type="entry name" value="Retrovirus-related Pol polyprotein from transposon gypsy-like Protein"/>
    <property type="match status" value="1"/>
</dbReference>
<proteinExistence type="predicted"/>
<organism evidence="2 3">
    <name type="scientific">Carya illinoinensis</name>
    <name type="common">Pecan</name>
    <dbReference type="NCBI Taxonomy" id="32201"/>
    <lineage>
        <taxon>Eukaryota</taxon>
        <taxon>Viridiplantae</taxon>
        <taxon>Streptophyta</taxon>
        <taxon>Embryophyta</taxon>
        <taxon>Tracheophyta</taxon>
        <taxon>Spermatophyta</taxon>
        <taxon>Magnoliopsida</taxon>
        <taxon>eudicotyledons</taxon>
        <taxon>Gunneridae</taxon>
        <taxon>Pentapetalae</taxon>
        <taxon>rosids</taxon>
        <taxon>fabids</taxon>
        <taxon>Fagales</taxon>
        <taxon>Juglandaceae</taxon>
        <taxon>Carya</taxon>
    </lineage>
</organism>
<protein>
    <recommendedName>
        <fullName evidence="1">Integrase zinc-binding domain-containing protein</fullName>
    </recommendedName>
</protein>
<evidence type="ECO:0000313" key="2">
    <source>
        <dbReference type="EMBL" id="KAG6626963.1"/>
    </source>
</evidence>
<evidence type="ECO:0000259" key="1">
    <source>
        <dbReference type="Pfam" id="PF17921"/>
    </source>
</evidence>
<comment type="caution">
    <text evidence="2">The sequence shown here is derived from an EMBL/GenBank/DDBJ whole genome shotgun (WGS) entry which is preliminary data.</text>
</comment>
<dbReference type="AlphaFoldDB" id="A0A8T1NDN7"/>
<evidence type="ECO:0000313" key="3">
    <source>
        <dbReference type="Proteomes" id="UP000811609"/>
    </source>
</evidence>
<gene>
    <name evidence="2" type="ORF">CIPAW_15G089900</name>
</gene>
<name>A0A8T1NDN7_CARIL</name>
<accession>A0A8T1NDN7</accession>
<keyword evidence="3" id="KW-1185">Reference proteome</keyword>
<dbReference type="EMBL" id="CM031823">
    <property type="protein sequence ID" value="KAG6626963.1"/>
    <property type="molecule type" value="Genomic_DNA"/>
</dbReference>
<feature type="domain" description="Integrase zinc-binding" evidence="1">
    <location>
        <begin position="68"/>
        <end position="117"/>
    </location>
</feature>
<dbReference type="Pfam" id="PF17921">
    <property type="entry name" value="Integrase_H2C2"/>
    <property type="match status" value="1"/>
</dbReference>
<reference evidence="2" key="1">
    <citation type="submission" date="2020-12" db="EMBL/GenBank/DDBJ databases">
        <title>WGS assembly of Carya illinoinensis cv. Pawnee.</title>
        <authorList>
            <person name="Platts A."/>
            <person name="Shu S."/>
            <person name="Wright S."/>
            <person name="Barry K."/>
            <person name="Edger P."/>
            <person name="Pires J.C."/>
            <person name="Schmutz J."/>
        </authorList>
    </citation>
    <scope>NUCLEOTIDE SEQUENCE</scope>
    <source>
        <tissue evidence="2">Leaf</tissue>
    </source>
</reference>
<sequence>MESGGALALISFPSANWVEEMKLSYGLSNEVIELLHKLSTKQKVPKDFASQHGLILKNERILVVPKSPFKENVLNYVHSSPQAGHAGFLKTYERAKAYFYWIGMKRDIKKLVCECDIY</sequence>
<dbReference type="InterPro" id="IPR041588">
    <property type="entry name" value="Integrase_H2C2"/>
</dbReference>